<proteinExistence type="predicted"/>
<dbReference type="Proteomes" id="UP001501523">
    <property type="component" value="Unassembled WGS sequence"/>
</dbReference>
<sequence>MRVIFNVDAITAPLTGIGRYALELARGLARHREVEALRLYSAYRWVGDPEHALAANRTIATLRKNVPFKTAALEAYTQLRSAMFRLHTRQMRDWLLHTPNYVLMPFAGPALTTVHDLSWLNYPETHPVERVRFLDRHLPRTLEKAAAVFTDSQFIADEIVTKLDVPRAKVRVVPLGADAAYRPRAHDELMPALAKHDLADKAYLLVVATQEPRKNLARLVRAYAALPASLRARHPLVIVGARGWLSAELESVLAPLEARGEVRRLGYVAESELPLVYAGAHAFAFPSLYEGFGLPVLEAMASGVPVLTSNVSSLPEIARDAAGEVALTVDPLDESALRGGLERVLEDAAWRDQARPRGIQRARGFTWARCVDETVAVYREVLASNSLREPL</sequence>
<feature type="domain" description="Glycosyltransferase subfamily 4-like N-terminal" evidence="3">
    <location>
        <begin position="16"/>
        <end position="179"/>
    </location>
</feature>
<gene>
    <name evidence="4" type="ORF">GCM10009105_15810</name>
</gene>
<dbReference type="RefSeq" id="WP_343789126.1">
    <property type="nucleotide sequence ID" value="NZ_BAAAEU010000006.1"/>
</dbReference>
<feature type="domain" description="Glycosyl transferase family 1" evidence="2">
    <location>
        <begin position="199"/>
        <end position="358"/>
    </location>
</feature>
<dbReference type="EMBL" id="BAAAEU010000006">
    <property type="protein sequence ID" value="GAA0712833.1"/>
    <property type="molecule type" value="Genomic_DNA"/>
</dbReference>
<evidence type="ECO:0000259" key="2">
    <source>
        <dbReference type="Pfam" id="PF00534"/>
    </source>
</evidence>
<dbReference type="PANTHER" id="PTHR46401:SF2">
    <property type="entry name" value="GLYCOSYLTRANSFERASE WBBK-RELATED"/>
    <property type="match status" value="1"/>
</dbReference>
<accession>A0ABN1IGF5</accession>
<dbReference type="Gene3D" id="3.40.50.2000">
    <property type="entry name" value="Glycogen Phosphorylase B"/>
    <property type="match status" value="2"/>
</dbReference>
<keyword evidence="1" id="KW-0808">Transferase</keyword>
<dbReference type="InterPro" id="IPR028098">
    <property type="entry name" value="Glyco_trans_4-like_N"/>
</dbReference>
<evidence type="ECO:0000313" key="5">
    <source>
        <dbReference type="Proteomes" id="UP001501523"/>
    </source>
</evidence>
<dbReference type="PANTHER" id="PTHR46401">
    <property type="entry name" value="GLYCOSYLTRANSFERASE WBBK-RELATED"/>
    <property type="match status" value="1"/>
</dbReference>
<protein>
    <submittedName>
        <fullName evidence="4">Glycosyltransferase family 1 protein</fullName>
    </submittedName>
</protein>
<evidence type="ECO:0000256" key="1">
    <source>
        <dbReference type="ARBA" id="ARBA00022679"/>
    </source>
</evidence>
<organism evidence="4 5">
    <name type="scientific">Dokdonella soli</name>
    <dbReference type="NCBI Taxonomy" id="529810"/>
    <lineage>
        <taxon>Bacteria</taxon>
        <taxon>Pseudomonadati</taxon>
        <taxon>Pseudomonadota</taxon>
        <taxon>Gammaproteobacteria</taxon>
        <taxon>Lysobacterales</taxon>
        <taxon>Rhodanobacteraceae</taxon>
        <taxon>Dokdonella</taxon>
    </lineage>
</organism>
<dbReference type="SUPFAM" id="SSF53756">
    <property type="entry name" value="UDP-Glycosyltransferase/glycogen phosphorylase"/>
    <property type="match status" value="1"/>
</dbReference>
<dbReference type="CDD" id="cd03809">
    <property type="entry name" value="GT4_MtfB-like"/>
    <property type="match status" value="1"/>
</dbReference>
<evidence type="ECO:0000313" key="4">
    <source>
        <dbReference type="EMBL" id="GAA0712833.1"/>
    </source>
</evidence>
<dbReference type="Pfam" id="PF00534">
    <property type="entry name" value="Glycos_transf_1"/>
    <property type="match status" value="1"/>
</dbReference>
<dbReference type="Pfam" id="PF13439">
    <property type="entry name" value="Glyco_transf_4"/>
    <property type="match status" value="1"/>
</dbReference>
<evidence type="ECO:0000259" key="3">
    <source>
        <dbReference type="Pfam" id="PF13439"/>
    </source>
</evidence>
<comment type="caution">
    <text evidence="4">The sequence shown here is derived from an EMBL/GenBank/DDBJ whole genome shotgun (WGS) entry which is preliminary data.</text>
</comment>
<keyword evidence="5" id="KW-1185">Reference proteome</keyword>
<name>A0ABN1IGF5_9GAMM</name>
<dbReference type="InterPro" id="IPR001296">
    <property type="entry name" value="Glyco_trans_1"/>
</dbReference>
<reference evidence="4 5" key="1">
    <citation type="journal article" date="2019" name="Int. J. Syst. Evol. Microbiol.">
        <title>The Global Catalogue of Microorganisms (GCM) 10K type strain sequencing project: providing services to taxonomists for standard genome sequencing and annotation.</title>
        <authorList>
            <consortium name="The Broad Institute Genomics Platform"/>
            <consortium name="The Broad Institute Genome Sequencing Center for Infectious Disease"/>
            <person name="Wu L."/>
            <person name="Ma J."/>
        </authorList>
    </citation>
    <scope>NUCLEOTIDE SEQUENCE [LARGE SCALE GENOMIC DNA]</scope>
    <source>
        <strain evidence="4 5">JCM 15421</strain>
    </source>
</reference>